<evidence type="ECO:0000259" key="5">
    <source>
        <dbReference type="Pfam" id="PF08240"/>
    </source>
</evidence>
<dbReference type="InterPro" id="IPR036291">
    <property type="entry name" value="NAD(P)-bd_dom_sf"/>
</dbReference>
<dbReference type="Pfam" id="PF00107">
    <property type="entry name" value="ADH_zinc_N"/>
    <property type="match status" value="1"/>
</dbReference>
<accession>A0A8H3YE57</accession>
<evidence type="ECO:0008006" key="8">
    <source>
        <dbReference type="Google" id="ProtNLM"/>
    </source>
</evidence>
<dbReference type="InterPro" id="IPR013154">
    <property type="entry name" value="ADH-like_N"/>
</dbReference>
<dbReference type="SUPFAM" id="SSF50129">
    <property type="entry name" value="GroES-like"/>
    <property type="match status" value="1"/>
</dbReference>
<dbReference type="InterPro" id="IPR013149">
    <property type="entry name" value="ADH-like_C"/>
</dbReference>
<evidence type="ECO:0000256" key="2">
    <source>
        <dbReference type="ARBA" id="ARBA00022723"/>
    </source>
</evidence>
<evidence type="ECO:0000259" key="4">
    <source>
        <dbReference type="Pfam" id="PF00107"/>
    </source>
</evidence>
<evidence type="ECO:0000313" key="7">
    <source>
        <dbReference type="Proteomes" id="UP000620104"/>
    </source>
</evidence>
<dbReference type="Gene3D" id="3.90.180.10">
    <property type="entry name" value="Medium-chain alcohol dehydrogenases, catalytic domain"/>
    <property type="match status" value="1"/>
</dbReference>
<sequence>MKAVVYDSPHVVKVVDKEIPKAGPGEAIVKVTTSGLCGSDLHIYRGDTPGIKETGFTLGHELCGTIHELGEPLQDQPWTFQKGDRVVSPFTTSCGECFFCQRDYTGRCVKGSVYGCEALDGVQAEYAKVPLANTTLYKAPEDLKDNHLILMADILPTGFSVVQKAWDLLSEKERKIGGLSALVIGCGPVGLCAIMAAKEKFDTVYAIDPVADRRAMAERYGAKALDPSAADFKANLKSQCDNRGPDVVLEVVGHPGALYSALELVRVAGVVSSCGVHIAPLTMVGNDLYAKGVKMVFGRCHVRSVFEASMGLLQRVTQKTPELIDEFVQKKIRIEDAVEYYKLFNEQKIGKVVFEF</sequence>
<evidence type="ECO:0000313" key="6">
    <source>
        <dbReference type="EMBL" id="GHJ86185.1"/>
    </source>
</evidence>
<organism evidence="6 7">
    <name type="scientific">Naganishia liquefaciens</name>
    <dbReference type="NCBI Taxonomy" id="104408"/>
    <lineage>
        <taxon>Eukaryota</taxon>
        <taxon>Fungi</taxon>
        <taxon>Dikarya</taxon>
        <taxon>Basidiomycota</taxon>
        <taxon>Agaricomycotina</taxon>
        <taxon>Tremellomycetes</taxon>
        <taxon>Filobasidiales</taxon>
        <taxon>Filobasidiaceae</taxon>
        <taxon>Naganishia</taxon>
    </lineage>
</organism>
<dbReference type="AlphaFoldDB" id="A0A8H3YE57"/>
<dbReference type="Gene3D" id="3.40.50.720">
    <property type="entry name" value="NAD(P)-binding Rossmann-like Domain"/>
    <property type="match status" value="1"/>
</dbReference>
<feature type="domain" description="Alcohol dehydrogenase-like N-terminal" evidence="5">
    <location>
        <begin position="23"/>
        <end position="137"/>
    </location>
</feature>
<dbReference type="PANTHER" id="PTHR42813:SF2">
    <property type="entry name" value="DEHYDROGENASE, ZINC-CONTAINING, PUTATIVE (AFU_ORTHOLOGUE AFUA_2G02810)-RELATED"/>
    <property type="match status" value="1"/>
</dbReference>
<evidence type="ECO:0000256" key="1">
    <source>
        <dbReference type="ARBA" id="ARBA00001947"/>
    </source>
</evidence>
<keyword evidence="2" id="KW-0479">Metal-binding</keyword>
<comment type="cofactor">
    <cofactor evidence="1">
        <name>Zn(2+)</name>
        <dbReference type="ChEBI" id="CHEBI:29105"/>
    </cofactor>
</comment>
<comment type="caution">
    <text evidence="6">The sequence shown here is derived from an EMBL/GenBank/DDBJ whole genome shotgun (WGS) entry which is preliminary data.</text>
</comment>
<dbReference type="Pfam" id="PF08240">
    <property type="entry name" value="ADH_N"/>
    <property type="match status" value="1"/>
</dbReference>
<dbReference type="Proteomes" id="UP000620104">
    <property type="component" value="Unassembled WGS sequence"/>
</dbReference>
<name>A0A8H3YE57_9TREE</name>
<gene>
    <name evidence="6" type="ORF">NliqN6_2587</name>
</gene>
<dbReference type="InterPro" id="IPR011032">
    <property type="entry name" value="GroES-like_sf"/>
</dbReference>
<keyword evidence="7" id="KW-1185">Reference proteome</keyword>
<dbReference type="SUPFAM" id="SSF51735">
    <property type="entry name" value="NAD(P)-binding Rossmann-fold domains"/>
    <property type="match status" value="1"/>
</dbReference>
<protein>
    <recommendedName>
        <fullName evidence="8">Alcohol dehydrogenase catalytic domain-containing protein</fullName>
    </recommendedName>
</protein>
<dbReference type="EMBL" id="BLZA01000017">
    <property type="protein sequence ID" value="GHJ86185.1"/>
    <property type="molecule type" value="Genomic_DNA"/>
</dbReference>
<proteinExistence type="predicted"/>
<dbReference type="GO" id="GO:0046872">
    <property type="term" value="F:metal ion binding"/>
    <property type="evidence" value="ECO:0007669"/>
    <property type="project" value="UniProtKB-KW"/>
</dbReference>
<reference evidence="6" key="1">
    <citation type="submission" date="2020-07" db="EMBL/GenBank/DDBJ databases">
        <title>Draft Genome Sequence of a Deep-Sea Yeast, Naganishia (Cryptococcus) liquefaciens strain N6.</title>
        <authorList>
            <person name="Han Y.W."/>
            <person name="Kajitani R."/>
            <person name="Morimoto H."/>
            <person name="Parhat M."/>
            <person name="Tsubouchi H."/>
            <person name="Bakenova O."/>
            <person name="Ogata M."/>
            <person name="Argunhan B."/>
            <person name="Aoki R."/>
            <person name="Kajiwara S."/>
            <person name="Itoh T."/>
            <person name="Iwasaki H."/>
        </authorList>
    </citation>
    <scope>NUCLEOTIDE SEQUENCE</scope>
    <source>
        <strain evidence="6">N6</strain>
    </source>
</reference>
<evidence type="ECO:0000256" key="3">
    <source>
        <dbReference type="ARBA" id="ARBA00022833"/>
    </source>
</evidence>
<dbReference type="OrthoDB" id="3941538at2759"/>
<keyword evidence="3" id="KW-0862">Zinc</keyword>
<feature type="domain" description="Alcohol dehydrogenase-like C-terminal" evidence="4">
    <location>
        <begin position="188"/>
        <end position="296"/>
    </location>
</feature>
<dbReference type="PANTHER" id="PTHR42813">
    <property type="entry name" value="ZINC-TYPE ALCOHOL DEHYDROGENASE-LIKE"/>
    <property type="match status" value="1"/>
</dbReference>